<evidence type="ECO:0000313" key="1">
    <source>
        <dbReference type="EMBL" id="CAD2195311.1"/>
    </source>
</evidence>
<reference evidence="1 2" key="1">
    <citation type="submission" date="2020-08" db="EMBL/GenBank/DDBJ databases">
        <authorList>
            <person name="Koutsovoulos G."/>
            <person name="Danchin GJ E."/>
        </authorList>
    </citation>
    <scope>NUCLEOTIDE SEQUENCE [LARGE SCALE GENOMIC DNA]</scope>
</reference>
<dbReference type="Proteomes" id="UP000580250">
    <property type="component" value="Unassembled WGS sequence"/>
</dbReference>
<dbReference type="EMBL" id="CAJEWN010001200">
    <property type="protein sequence ID" value="CAD2195311.1"/>
    <property type="molecule type" value="Genomic_DNA"/>
</dbReference>
<proteinExistence type="predicted"/>
<organism evidence="1 2">
    <name type="scientific">Meloidogyne enterolobii</name>
    <name type="common">Root-knot nematode worm</name>
    <name type="synonym">Meloidogyne mayaguensis</name>
    <dbReference type="NCBI Taxonomy" id="390850"/>
    <lineage>
        <taxon>Eukaryota</taxon>
        <taxon>Metazoa</taxon>
        <taxon>Ecdysozoa</taxon>
        <taxon>Nematoda</taxon>
        <taxon>Chromadorea</taxon>
        <taxon>Rhabditida</taxon>
        <taxon>Tylenchina</taxon>
        <taxon>Tylenchomorpha</taxon>
        <taxon>Tylenchoidea</taxon>
        <taxon>Meloidogynidae</taxon>
        <taxon>Meloidogyninae</taxon>
        <taxon>Meloidogyne</taxon>
    </lineage>
</organism>
<sequence length="75" mass="9057">MEKKIIFGGRGFKFKLIYYFVKRFLVFVFIFIRNQVRSILVALLHPKLCQYWPLVLISIHRAKFVTFKFGHFSTL</sequence>
<name>A0A6V7X7I6_MELEN</name>
<accession>A0A6V7X7I6</accession>
<comment type="caution">
    <text evidence="1">The sequence shown here is derived from an EMBL/GenBank/DDBJ whole genome shotgun (WGS) entry which is preliminary data.</text>
</comment>
<protein>
    <submittedName>
        <fullName evidence="1">Uncharacterized protein</fullName>
    </submittedName>
</protein>
<dbReference type="AlphaFoldDB" id="A0A6V7X7I6"/>
<evidence type="ECO:0000313" key="2">
    <source>
        <dbReference type="Proteomes" id="UP000580250"/>
    </source>
</evidence>
<gene>
    <name evidence="1" type="ORF">MENT_LOCUS48385</name>
</gene>